<dbReference type="EMBL" id="JAHRHJ020000005">
    <property type="protein sequence ID" value="KAH9314706.1"/>
    <property type="molecule type" value="Genomic_DNA"/>
</dbReference>
<comment type="caution">
    <text evidence="1">The sequence shown here is derived from an EMBL/GenBank/DDBJ whole genome shotgun (WGS) entry which is preliminary data.</text>
</comment>
<evidence type="ECO:0000313" key="1">
    <source>
        <dbReference type="EMBL" id="KAH9314706.1"/>
    </source>
</evidence>
<proteinExistence type="predicted"/>
<evidence type="ECO:0000313" key="2">
    <source>
        <dbReference type="Proteomes" id="UP000824469"/>
    </source>
</evidence>
<feature type="non-terminal residue" evidence="1">
    <location>
        <position position="1"/>
    </location>
</feature>
<name>A0AA38L7Y9_TAXCH</name>
<accession>A0AA38L7Y9</accession>
<sequence>VLRQHSMKKIEDDSIFLPPLGDRLNLSIIGEIRIEVSQWSRNFKVISGGRVFSNNVEVSHRKPTYALFLSFSFGNKSLISRNCQPLKSHLCLRRTAHALKYQHRREGCVDAKHQQWNIKEENRESLMYTLFTATK</sequence>
<dbReference type="AlphaFoldDB" id="A0AA38L7Y9"/>
<keyword evidence="2" id="KW-1185">Reference proteome</keyword>
<organism evidence="1 2">
    <name type="scientific">Taxus chinensis</name>
    <name type="common">Chinese yew</name>
    <name type="synonym">Taxus wallichiana var. chinensis</name>
    <dbReference type="NCBI Taxonomy" id="29808"/>
    <lineage>
        <taxon>Eukaryota</taxon>
        <taxon>Viridiplantae</taxon>
        <taxon>Streptophyta</taxon>
        <taxon>Embryophyta</taxon>
        <taxon>Tracheophyta</taxon>
        <taxon>Spermatophyta</taxon>
        <taxon>Pinopsida</taxon>
        <taxon>Pinidae</taxon>
        <taxon>Conifers II</taxon>
        <taxon>Cupressales</taxon>
        <taxon>Taxaceae</taxon>
        <taxon>Taxus</taxon>
    </lineage>
</organism>
<dbReference type="Proteomes" id="UP000824469">
    <property type="component" value="Unassembled WGS sequence"/>
</dbReference>
<feature type="non-terminal residue" evidence="1">
    <location>
        <position position="135"/>
    </location>
</feature>
<gene>
    <name evidence="1" type="ORF">KI387_023333</name>
</gene>
<protein>
    <submittedName>
        <fullName evidence="1">Uncharacterized protein</fullName>
    </submittedName>
</protein>
<reference evidence="1 2" key="1">
    <citation type="journal article" date="2021" name="Nat. Plants">
        <title>The Taxus genome provides insights into paclitaxel biosynthesis.</title>
        <authorList>
            <person name="Xiong X."/>
            <person name="Gou J."/>
            <person name="Liao Q."/>
            <person name="Li Y."/>
            <person name="Zhou Q."/>
            <person name="Bi G."/>
            <person name="Li C."/>
            <person name="Du R."/>
            <person name="Wang X."/>
            <person name="Sun T."/>
            <person name="Guo L."/>
            <person name="Liang H."/>
            <person name="Lu P."/>
            <person name="Wu Y."/>
            <person name="Zhang Z."/>
            <person name="Ro D.K."/>
            <person name="Shang Y."/>
            <person name="Huang S."/>
            <person name="Yan J."/>
        </authorList>
    </citation>
    <scope>NUCLEOTIDE SEQUENCE [LARGE SCALE GENOMIC DNA]</scope>
    <source>
        <strain evidence="1">Ta-2019</strain>
    </source>
</reference>